<feature type="transmembrane region" description="Helical" evidence="8">
    <location>
        <begin position="169"/>
        <end position="189"/>
    </location>
</feature>
<keyword evidence="5" id="KW-0249">Electron transport</keyword>
<dbReference type="GO" id="GO:0005886">
    <property type="term" value="C:plasma membrane"/>
    <property type="evidence" value="ECO:0007669"/>
    <property type="project" value="TreeGrafter"/>
</dbReference>
<dbReference type="InterPro" id="IPR010968">
    <property type="entry name" value="RnfE"/>
</dbReference>
<dbReference type="GO" id="GO:0012505">
    <property type="term" value="C:endomembrane system"/>
    <property type="evidence" value="ECO:0007669"/>
    <property type="project" value="UniProtKB-SubCell"/>
</dbReference>
<comment type="caution">
    <text evidence="9">The sequence shown here is derived from an EMBL/GenBank/DDBJ whole genome shotgun (WGS) entry which is preliminary data.</text>
</comment>
<evidence type="ECO:0000256" key="6">
    <source>
        <dbReference type="ARBA" id="ARBA00022989"/>
    </source>
</evidence>
<accession>X1T4J1</accession>
<evidence type="ECO:0000256" key="2">
    <source>
        <dbReference type="ARBA" id="ARBA00022448"/>
    </source>
</evidence>
<comment type="subcellular location">
    <subcellularLocation>
        <location evidence="1">Endomembrane system</location>
        <topology evidence="1">Multi-pass membrane protein</topology>
    </subcellularLocation>
</comment>
<proteinExistence type="inferred from homology"/>
<evidence type="ECO:0000256" key="4">
    <source>
        <dbReference type="ARBA" id="ARBA00022967"/>
    </source>
</evidence>
<dbReference type="HAMAP" id="MF_00478">
    <property type="entry name" value="RsxE_RnfE"/>
    <property type="match status" value="1"/>
</dbReference>
<keyword evidence="2" id="KW-0813">Transport</keyword>
<evidence type="ECO:0000256" key="5">
    <source>
        <dbReference type="ARBA" id="ARBA00022982"/>
    </source>
</evidence>
<dbReference type="GO" id="GO:0022900">
    <property type="term" value="P:electron transport chain"/>
    <property type="evidence" value="ECO:0007669"/>
    <property type="project" value="InterPro"/>
</dbReference>
<keyword evidence="7 8" id="KW-0472">Membrane</keyword>
<dbReference type="PANTHER" id="PTHR30586:SF0">
    <property type="entry name" value="ION-TRANSLOCATING OXIDOREDUCTASE COMPLEX SUBUNIT E"/>
    <property type="match status" value="1"/>
</dbReference>
<evidence type="ECO:0000256" key="1">
    <source>
        <dbReference type="ARBA" id="ARBA00004127"/>
    </source>
</evidence>
<dbReference type="AlphaFoldDB" id="X1T4J1"/>
<dbReference type="PANTHER" id="PTHR30586">
    <property type="entry name" value="ELECTRON TRANSPORT COMPLEX PROTEIN RNFE"/>
    <property type="match status" value="1"/>
</dbReference>
<dbReference type="Pfam" id="PF02508">
    <property type="entry name" value="Rnf-Nqr"/>
    <property type="match status" value="1"/>
</dbReference>
<evidence type="ECO:0008006" key="10">
    <source>
        <dbReference type="Google" id="ProtNLM"/>
    </source>
</evidence>
<gene>
    <name evidence="9" type="ORF">S12H4_31732</name>
</gene>
<feature type="transmembrane region" description="Helical" evidence="8">
    <location>
        <begin position="32"/>
        <end position="53"/>
    </location>
</feature>
<dbReference type="NCBIfam" id="NF009070">
    <property type="entry name" value="PRK12405.1"/>
    <property type="match status" value="1"/>
</dbReference>
<feature type="transmembrane region" description="Helical" evidence="8">
    <location>
        <begin position="65"/>
        <end position="85"/>
    </location>
</feature>
<feature type="non-terminal residue" evidence="9">
    <location>
        <position position="1"/>
    </location>
</feature>
<keyword evidence="6 8" id="KW-1133">Transmembrane helix</keyword>
<feature type="transmembrane region" description="Helical" evidence="8">
    <location>
        <begin position="121"/>
        <end position="142"/>
    </location>
</feature>
<dbReference type="PIRSF" id="PIRSF006102">
    <property type="entry name" value="NQR_DE"/>
    <property type="match status" value="1"/>
</dbReference>
<evidence type="ECO:0000256" key="7">
    <source>
        <dbReference type="ARBA" id="ARBA00023136"/>
    </source>
</evidence>
<keyword evidence="4" id="KW-1278">Translocase</keyword>
<feature type="transmembrane region" description="Helical" evidence="8">
    <location>
        <begin position="91"/>
        <end position="109"/>
    </location>
</feature>
<dbReference type="NCBIfam" id="TIGR01948">
    <property type="entry name" value="rnfE"/>
    <property type="match status" value="1"/>
</dbReference>
<evidence type="ECO:0000256" key="3">
    <source>
        <dbReference type="ARBA" id="ARBA00022692"/>
    </source>
</evidence>
<reference evidence="9" key="1">
    <citation type="journal article" date="2014" name="Front. Microbiol.">
        <title>High frequency of phylogenetically diverse reductive dehalogenase-homologous genes in deep subseafloor sedimentary metagenomes.</title>
        <authorList>
            <person name="Kawai M."/>
            <person name="Futagami T."/>
            <person name="Toyoda A."/>
            <person name="Takaki Y."/>
            <person name="Nishi S."/>
            <person name="Hori S."/>
            <person name="Arai W."/>
            <person name="Tsubouchi T."/>
            <person name="Morono Y."/>
            <person name="Uchiyama I."/>
            <person name="Ito T."/>
            <person name="Fujiyama A."/>
            <person name="Inagaki F."/>
            <person name="Takami H."/>
        </authorList>
    </citation>
    <scope>NUCLEOTIDE SEQUENCE</scope>
    <source>
        <strain evidence="9">Expedition CK06-06</strain>
    </source>
</reference>
<name>X1T4J1_9ZZZZ</name>
<keyword evidence="3 8" id="KW-0812">Transmembrane</keyword>
<dbReference type="InterPro" id="IPR003667">
    <property type="entry name" value="NqrDE/RnfAE"/>
</dbReference>
<protein>
    <recommendedName>
        <fullName evidence="10">Electron transport complex subunit RsxE</fullName>
    </recommendedName>
</protein>
<feature type="transmembrane region" description="Helical" evidence="8">
    <location>
        <begin position="7"/>
        <end position="26"/>
    </location>
</feature>
<evidence type="ECO:0000313" key="9">
    <source>
        <dbReference type="EMBL" id="GAJ00154.1"/>
    </source>
</evidence>
<sequence>EFAKGLIISNPVFVLALGLCPTLAISTSIDNALGMTLAVLIVLLGANIIIASIRRFVPTIMRIPIFIVIIATLVTVVNLIFHAYLPDTYESLGIFLPLVVVNCIILARAEAFASKNPVLDSIADALGISVGFMLALLLISFIRQILGTGNLSVFGFDLFTLPVLGEHPIGIFILPYGAFLVIGLLMALFRRTGVMKGE</sequence>
<organism evidence="9">
    <name type="scientific">marine sediment metagenome</name>
    <dbReference type="NCBI Taxonomy" id="412755"/>
    <lineage>
        <taxon>unclassified sequences</taxon>
        <taxon>metagenomes</taxon>
        <taxon>ecological metagenomes</taxon>
    </lineage>
</organism>
<evidence type="ECO:0000256" key="8">
    <source>
        <dbReference type="SAM" id="Phobius"/>
    </source>
</evidence>
<dbReference type="EMBL" id="BARW01018545">
    <property type="protein sequence ID" value="GAJ00154.1"/>
    <property type="molecule type" value="Genomic_DNA"/>
</dbReference>